<dbReference type="InterPro" id="IPR021273">
    <property type="entry name" value="DUF2852"/>
</dbReference>
<keyword evidence="4" id="KW-1185">Reference proteome</keyword>
<dbReference type="RefSeq" id="WP_171216509.1">
    <property type="nucleotide sequence ID" value="NZ_JABEPP010000001.1"/>
</dbReference>
<evidence type="ECO:0000313" key="4">
    <source>
        <dbReference type="Proteomes" id="UP000564885"/>
    </source>
</evidence>
<evidence type="ECO:0000256" key="2">
    <source>
        <dbReference type="SAM" id="Phobius"/>
    </source>
</evidence>
<comment type="caution">
    <text evidence="3">The sequence shown here is derived from an EMBL/GenBank/DDBJ whole genome shotgun (WGS) entry which is preliminary data.</text>
</comment>
<evidence type="ECO:0000313" key="3">
    <source>
        <dbReference type="EMBL" id="NNM70997.1"/>
    </source>
</evidence>
<keyword evidence="2" id="KW-0472">Membrane</keyword>
<keyword evidence="1" id="KW-0175">Coiled coil</keyword>
<dbReference type="Pfam" id="PF11014">
    <property type="entry name" value="DUF2852"/>
    <property type="match status" value="1"/>
</dbReference>
<dbReference type="Proteomes" id="UP000564885">
    <property type="component" value="Unassembled WGS sequence"/>
</dbReference>
<organism evidence="3 4">
    <name type="scientific">Enterovirga aerilata</name>
    <dbReference type="NCBI Taxonomy" id="2730920"/>
    <lineage>
        <taxon>Bacteria</taxon>
        <taxon>Pseudomonadati</taxon>
        <taxon>Pseudomonadota</taxon>
        <taxon>Alphaproteobacteria</taxon>
        <taxon>Hyphomicrobiales</taxon>
        <taxon>Methylobacteriaceae</taxon>
        <taxon>Enterovirga</taxon>
    </lineage>
</organism>
<name>A0A849I4K6_9HYPH</name>
<keyword evidence="2" id="KW-0812">Transmembrane</keyword>
<evidence type="ECO:0000256" key="1">
    <source>
        <dbReference type="SAM" id="Coils"/>
    </source>
</evidence>
<accession>A0A849I4K6</accession>
<sequence length="149" mass="17376">MYSASSSGWNAGAAAAQAPSRPCSSRRPLEIVGVVFMFLYFWPLAVTYLVWKFMGYPVPHELRRTVEENVLNPLRNMRWGAPSSFAGTGNLAFDEYRRSELERLERERRRLDEEAREFRDFVEELKRAKDREEFDAYMARRRNSGPTTA</sequence>
<dbReference type="AlphaFoldDB" id="A0A849I4K6"/>
<feature type="coiled-coil region" evidence="1">
    <location>
        <begin position="97"/>
        <end position="131"/>
    </location>
</feature>
<protein>
    <submittedName>
        <fullName evidence="3">DUF2852 domain-containing protein</fullName>
    </submittedName>
</protein>
<reference evidence="3 4" key="1">
    <citation type="submission" date="2020-04" db="EMBL/GenBank/DDBJ databases">
        <title>Enterovirga sp. isolate from soil.</title>
        <authorList>
            <person name="Chea S."/>
            <person name="Kim D.-U."/>
        </authorList>
    </citation>
    <scope>NUCLEOTIDE SEQUENCE [LARGE SCALE GENOMIC DNA]</scope>
    <source>
        <strain evidence="3 4">DB1703</strain>
    </source>
</reference>
<gene>
    <name evidence="3" type="ORF">HJG44_01125</name>
</gene>
<proteinExistence type="predicted"/>
<dbReference type="EMBL" id="JABEPP010000001">
    <property type="protein sequence ID" value="NNM70997.1"/>
    <property type="molecule type" value="Genomic_DNA"/>
</dbReference>
<feature type="transmembrane region" description="Helical" evidence="2">
    <location>
        <begin position="31"/>
        <end position="51"/>
    </location>
</feature>
<keyword evidence="2" id="KW-1133">Transmembrane helix</keyword>